<evidence type="ECO:0000313" key="3">
    <source>
        <dbReference type="EMBL" id="GGB00090.1"/>
    </source>
</evidence>
<dbReference type="AlphaFoldDB" id="A0A8J2UCY6"/>
<dbReference type="Proteomes" id="UP000607559">
    <property type="component" value="Unassembled WGS sequence"/>
</dbReference>
<keyword evidence="2" id="KW-0503">Monooxygenase</keyword>
<dbReference type="GO" id="GO:0005506">
    <property type="term" value="F:iron ion binding"/>
    <property type="evidence" value="ECO:0007669"/>
    <property type="project" value="InterPro"/>
</dbReference>
<dbReference type="InterPro" id="IPR001128">
    <property type="entry name" value="Cyt_P450"/>
</dbReference>
<dbReference type="InterPro" id="IPR002397">
    <property type="entry name" value="Cyt_P450_B"/>
</dbReference>
<keyword evidence="2" id="KW-0349">Heme</keyword>
<proteinExistence type="inferred from homology"/>
<comment type="similarity">
    <text evidence="1 2">Belongs to the cytochrome P450 family.</text>
</comment>
<reference evidence="3" key="1">
    <citation type="journal article" date="2014" name="Int. J. Syst. Evol. Microbiol.">
        <title>Complete genome sequence of Corynebacterium casei LMG S-19264T (=DSM 44701T), isolated from a smear-ripened cheese.</title>
        <authorList>
            <consortium name="US DOE Joint Genome Institute (JGI-PGF)"/>
            <person name="Walter F."/>
            <person name="Albersmeier A."/>
            <person name="Kalinowski J."/>
            <person name="Ruckert C."/>
        </authorList>
    </citation>
    <scope>NUCLEOTIDE SEQUENCE</scope>
    <source>
        <strain evidence="3">CGMCC 1.15448</strain>
    </source>
</reference>
<gene>
    <name evidence="3" type="primary">bioI</name>
    <name evidence="3" type="ORF">GCM10011511_24250</name>
</gene>
<dbReference type="GO" id="GO:0016705">
    <property type="term" value="F:oxidoreductase activity, acting on paired donors, with incorporation or reduction of molecular oxygen"/>
    <property type="evidence" value="ECO:0007669"/>
    <property type="project" value="InterPro"/>
</dbReference>
<evidence type="ECO:0000256" key="2">
    <source>
        <dbReference type="RuleBase" id="RU000461"/>
    </source>
</evidence>
<accession>A0A8J2UCY6</accession>
<dbReference type="GO" id="GO:0020037">
    <property type="term" value="F:heme binding"/>
    <property type="evidence" value="ECO:0007669"/>
    <property type="project" value="InterPro"/>
</dbReference>
<name>A0A8J2UCY6_9BACT</name>
<keyword evidence="2" id="KW-0408">Iron</keyword>
<protein>
    <submittedName>
        <fullName evidence="3">Biotin biosynthesis cytochrome P450</fullName>
    </submittedName>
</protein>
<dbReference type="SUPFAM" id="SSF48264">
    <property type="entry name" value="Cytochrome P450"/>
    <property type="match status" value="1"/>
</dbReference>
<organism evidence="3 4">
    <name type="scientific">Puia dinghuensis</name>
    <dbReference type="NCBI Taxonomy" id="1792502"/>
    <lineage>
        <taxon>Bacteria</taxon>
        <taxon>Pseudomonadati</taxon>
        <taxon>Bacteroidota</taxon>
        <taxon>Chitinophagia</taxon>
        <taxon>Chitinophagales</taxon>
        <taxon>Chitinophagaceae</taxon>
        <taxon>Puia</taxon>
    </lineage>
</organism>
<dbReference type="InterPro" id="IPR036396">
    <property type="entry name" value="Cyt_P450_sf"/>
</dbReference>
<dbReference type="PANTHER" id="PTHR46696">
    <property type="entry name" value="P450, PUTATIVE (EUROFUNG)-RELATED"/>
    <property type="match status" value="1"/>
</dbReference>
<keyword evidence="2" id="KW-0479">Metal-binding</keyword>
<keyword evidence="4" id="KW-1185">Reference proteome</keyword>
<dbReference type="EMBL" id="BMJC01000002">
    <property type="protein sequence ID" value="GGB00090.1"/>
    <property type="molecule type" value="Genomic_DNA"/>
</dbReference>
<dbReference type="PROSITE" id="PS00086">
    <property type="entry name" value="CYTOCHROME_P450"/>
    <property type="match status" value="1"/>
</dbReference>
<dbReference type="PANTHER" id="PTHR46696:SF1">
    <property type="entry name" value="CYTOCHROME P450 YJIB-RELATED"/>
    <property type="match status" value="1"/>
</dbReference>
<keyword evidence="2" id="KW-0560">Oxidoreductase</keyword>
<reference evidence="3" key="2">
    <citation type="submission" date="2020-09" db="EMBL/GenBank/DDBJ databases">
        <authorList>
            <person name="Sun Q."/>
            <person name="Zhou Y."/>
        </authorList>
    </citation>
    <scope>NUCLEOTIDE SEQUENCE</scope>
    <source>
        <strain evidence="3">CGMCC 1.15448</strain>
    </source>
</reference>
<dbReference type="PRINTS" id="PR00359">
    <property type="entry name" value="BP450"/>
</dbReference>
<comment type="caution">
    <text evidence="3">The sequence shown here is derived from an EMBL/GenBank/DDBJ whole genome shotgun (WGS) entry which is preliminary data.</text>
</comment>
<evidence type="ECO:0000256" key="1">
    <source>
        <dbReference type="ARBA" id="ARBA00010617"/>
    </source>
</evidence>
<dbReference type="Pfam" id="PF00067">
    <property type="entry name" value="p450"/>
    <property type="match status" value="1"/>
</dbReference>
<dbReference type="InterPro" id="IPR017972">
    <property type="entry name" value="Cyt_P450_CS"/>
</dbReference>
<dbReference type="Gene3D" id="1.10.630.10">
    <property type="entry name" value="Cytochrome P450"/>
    <property type="match status" value="1"/>
</dbReference>
<evidence type="ECO:0000313" key="4">
    <source>
        <dbReference type="Proteomes" id="UP000607559"/>
    </source>
</evidence>
<dbReference type="GO" id="GO:0004497">
    <property type="term" value="F:monooxygenase activity"/>
    <property type="evidence" value="ECO:0007669"/>
    <property type="project" value="UniProtKB-KW"/>
</dbReference>
<sequence>MLLMKGSYFYDMDPYAIYRERREKTPVYWDEEHRLWAVYPYHHCQQVLSHPVTLIPPVADGELGGQALAVKKRLVRISNPPEHDLARQMALRMFRGRRHVDVGPLLARLLPPPGTPATVEWVSMVGAVLPAMHILAGYGFSDEDVELVLGQLSTVLRIMRPVENAEAARALEAAVDRVYPVADRQVATCFPGLTRETQEYAVSNLIGLLIQSHDATKGLLSLALLHLLCREKADLLASQDIGFFLSFVTEVLRYDSPVHNTRRVLTEDMTIGGVVVPAGSTVLVVVAAGNRDPQQFVRPEEFDRHRANNMTMLSFGHGMHGCIAGAYCTELTAQAMCYLFHTYKTVSLVEPEPEYEPLVNVRMVKAMHLQLI</sequence>